<gene>
    <name evidence="2" type="ORF">MYCIT1_LOCUS21553</name>
    <name evidence="3" type="ORF">MYCIT1_LOCUS25032</name>
</gene>
<feature type="compositionally biased region" description="Basic residues" evidence="1">
    <location>
        <begin position="27"/>
        <end position="36"/>
    </location>
</feature>
<organism evidence="2 4">
    <name type="scientific">Mycena citricolor</name>
    <dbReference type="NCBI Taxonomy" id="2018698"/>
    <lineage>
        <taxon>Eukaryota</taxon>
        <taxon>Fungi</taxon>
        <taxon>Dikarya</taxon>
        <taxon>Basidiomycota</taxon>
        <taxon>Agaricomycotina</taxon>
        <taxon>Agaricomycetes</taxon>
        <taxon>Agaricomycetidae</taxon>
        <taxon>Agaricales</taxon>
        <taxon>Marasmiineae</taxon>
        <taxon>Mycenaceae</taxon>
        <taxon>Mycena</taxon>
    </lineage>
</organism>
<protein>
    <submittedName>
        <fullName evidence="2">Uncharacterized protein</fullName>
    </submittedName>
</protein>
<evidence type="ECO:0000313" key="2">
    <source>
        <dbReference type="EMBL" id="CAK5274380.1"/>
    </source>
</evidence>
<comment type="caution">
    <text evidence="2">The sequence shown here is derived from an EMBL/GenBank/DDBJ whole genome shotgun (WGS) entry which is preliminary data.</text>
</comment>
<sequence length="71" mass="7935">MSTAPMTKLSKCRVQHHKQVSGSSHVSRARSRRGQGKRKEGPLIELKTSFFLGLIRRQVPVRLLFCASSAT</sequence>
<dbReference type="Proteomes" id="UP001295794">
    <property type="component" value="Unassembled WGS sequence"/>
</dbReference>
<dbReference type="EMBL" id="CAVNYO010000402">
    <property type="protein sequence ID" value="CAK5274380.1"/>
    <property type="molecule type" value="Genomic_DNA"/>
</dbReference>
<evidence type="ECO:0000256" key="1">
    <source>
        <dbReference type="SAM" id="MobiDB-lite"/>
    </source>
</evidence>
<keyword evidence="4" id="KW-1185">Reference proteome</keyword>
<feature type="region of interest" description="Disordered" evidence="1">
    <location>
        <begin position="1"/>
        <end position="41"/>
    </location>
</feature>
<evidence type="ECO:0000313" key="3">
    <source>
        <dbReference type="EMBL" id="CAK5276616.1"/>
    </source>
</evidence>
<feature type="compositionally biased region" description="Basic residues" evidence="1">
    <location>
        <begin position="10"/>
        <end position="19"/>
    </location>
</feature>
<reference evidence="2" key="1">
    <citation type="submission" date="2023-11" db="EMBL/GenBank/DDBJ databases">
        <authorList>
            <person name="De Vega J J."/>
            <person name="De Vega J J."/>
        </authorList>
    </citation>
    <scope>NUCLEOTIDE SEQUENCE</scope>
</reference>
<evidence type="ECO:0000313" key="4">
    <source>
        <dbReference type="Proteomes" id="UP001295794"/>
    </source>
</evidence>
<dbReference type="EMBL" id="CAVNYO010000411">
    <property type="protein sequence ID" value="CAK5276616.1"/>
    <property type="molecule type" value="Genomic_DNA"/>
</dbReference>
<name>A0AAD2HFV0_9AGAR</name>
<proteinExistence type="predicted"/>
<dbReference type="AlphaFoldDB" id="A0AAD2HFV0"/>
<accession>A0AAD2HFV0</accession>